<accession>A0ABS7YWH7</accession>
<reference evidence="3" key="1">
    <citation type="submission" date="2023-07" db="EMBL/GenBank/DDBJ databases">
        <title>FDA dAtabase for Regulatory Grade micrObial Sequences (FDA-ARGOS): Supporting development and validation of Infectious Disease Dx tests.</title>
        <authorList>
            <person name="Sproer C."/>
            <person name="Gronow S."/>
            <person name="Severitt S."/>
            <person name="Schroder I."/>
            <person name="Tallon L."/>
            <person name="Sadzewicz L."/>
            <person name="Zhao X."/>
            <person name="Boylan J."/>
            <person name="Ott S."/>
            <person name="Bowen H."/>
            <person name="Vavikolanu K."/>
            <person name="Hazen T."/>
            <person name="Aluvathingal J."/>
            <person name="Nadendla S."/>
            <person name="Lowell S."/>
            <person name="Myers T."/>
            <person name="Yan Y."/>
        </authorList>
    </citation>
    <scope>NUCLEOTIDE SEQUENCE [LARGE SCALE GENOMIC DNA]</scope>
    <source>
        <strain evidence="3">FDAARGOS_1538</strain>
    </source>
</reference>
<dbReference type="Proteomes" id="UP001198374">
    <property type="component" value="Unassembled WGS sequence"/>
</dbReference>
<evidence type="ECO:0000313" key="2">
    <source>
        <dbReference type="EMBL" id="MCA2096085.1"/>
    </source>
</evidence>
<proteinExistence type="predicted"/>
<dbReference type="EMBL" id="JAIWIY010000001">
    <property type="protein sequence ID" value="MCA2096085.1"/>
    <property type="molecule type" value="Genomic_DNA"/>
</dbReference>
<feature type="region of interest" description="Disordered" evidence="1">
    <location>
        <begin position="127"/>
        <end position="177"/>
    </location>
</feature>
<gene>
    <name evidence="2" type="ORF">LDJ82_04055</name>
</gene>
<sequence length="177" mass="20235">MAITNKEAKQLLYEERPVFFRNIKYRKISALIYRKSEGTFKASAELLDMNQSCVVICPLEWIDASEDERIEIFGQEEVESILGDCQEEMARLTTLTGQGKPTDSQDSLHKLLQKLVKLDNELIKQVNAAGETKEETAAETHEEKEDMENLSSLGGLDEEEGKEDIPQVREEKQWIAR</sequence>
<keyword evidence="3" id="KW-1185">Reference proteome</keyword>
<organism evidence="2 3">
    <name type="scientific">Anaerococcus degeneri</name>
    <dbReference type="NCBI Taxonomy" id="361500"/>
    <lineage>
        <taxon>Bacteria</taxon>
        <taxon>Bacillati</taxon>
        <taxon>Bacillota</taxon>
        <taxon>Tissierellia</taxon>
        <taxon>Tissierellales</taxon>
        <taxon>Peptoniphilaceae</taxon>
        <taxon>Anaerococcus</taxon>
    </lineage>
</organism>
<name>A0ABS7YWH7_9FIRM</name>
<feature type="compositionally biased region" description="Basic and acidic residues" evidence="1">
    <location>
        <begin position="131"/>
        <end position="144"/>
    </location>
</feature>
<protein>
    <submittedName>
        <fullName evidence="2">Uncharacterized protein</fullName>
    </submittedName>
</protein>
<feature type="compositionally biased region" description="Basic and acidic residues" evidence="1">
    <location>
        <begin position="163"/>
        <end position="177"/>
    </location>
</feature>
<dbReference type="RefSeq" id="WP_209773619.1">
    <property type="nucleotide sequence ID" value="NZ_JAGGLO010000004.1"/>
</dbReference>
<evidence type="ECO:0000256" key="1">
    <source>
        <dbReference type="SAM" id="MobiDB-lite"/>
    </source>
</evidence>
<evidence type="ECO:0000313" key="3">
    <source>
        <dbReference type="Proteomes" id="UP001198374"/>
    </source>
</evidence>
<comment type="caution">
    <text evidence="2">The sequence shown here is derived from an EMBL/GenBank/DDBJ whole genome shotgun (WGS) entry which is preliminary data.</text>
</comment>